<name>A0AAY4BSF2_9TELE</name>
<reference evidence="3" key="1">
    <citation type="submission" date="2025-08" db="UniProtKB">
        <authorList>
            <consortium name="Ensembl"/>
        </authorList>
    </citation>
    <scope>IDENTIFICATION</scope>
</reference>
<gene>
    <name evidence="3" type="primary">LOC114779575</name>
</gene>
<reference evidence="3" key="2">
    <citation type="submission" date="2025-09" db="UniProtKB">
        <authorList>
            <consortium name="Ensembl"/>
        </authorList>
    </citation>
    <scope>IDENTIFICATION</scope>
</reference>
<dbReference type="PANTHER" id="PTHR23093:SF16">
    <property type="entry name" value="FAM194 C-TERMINAL DOMAIN-CONTAINING PROTEIN"/>
    <property type="match status" value="1"/>
</dbReference>
<evidence type="ECO:0000259" key="2">
    <source>
        <dbReference type="Pfam" id="PF14977"/>
    </source>
</evidence>
<dbReference type="PANTHER" id="PTHR23093">
    <property type="entry name" value="SIMILAR TO CHROMOSOME 3 OPEN READING FRAME 20"/>
    <property type="match status" value="1"/>
</dbReference>
<evidence type="ECO:0000313" key="4">
    <source>
        <dbReference type="Proteomes" id="UP000694580"/>
    </source>
</evidence>
<evidence type="ECO:0000313" key="3">
    <source>
        <dbReference type="Ensembl" id="ENSDCDP00010023417.1"/>
    </source>
</evidence>
<feature type="region of interest" description="Disordered" evidence="1">
    <location>
        <begin position="98"/>
        <end position="141"/>
    </location>
</feature>
<dbReference type="InterPro" id="IPR029281">
    <property type="entry name" value="FAM194_C"/>
</dbReference>
<feature type="domain" description="FAM194 C-terminal" evidence="2">
    <location>
        <begin position="266"/>
        <end position="409"/>
    </location>
</feature>
<sequence>MSVVKPAGEARPKRTRRRRGTGQVPSLPELGPEDAETMMVPPESRTRPVEQRRLAASDTLAQLASLLELHSGRGEDVFPAGLVNILDFTWAELTENVSHTQPRGEASSRGTKARAWKASPATPSKTSKHKTRTERGTGPVTHLLSCSAPLDVLKEPPDANGQKASTTIGFSMSSKACEEQGWIIQPPESPVWDPGWTSTCQWAVERLHLAQEQMKGPTEVPVLRHYGDLEKNISRRSSSGVGLLDLRGGFPEIPVTMTMMDDPTLQKLHLRATDGSSLIYYPSGRVAVCQSRSGLDRGGFYTNVFSDDPRASVLASLTPSGHGSVTRPHSSAVAAVWDQNGGMTCDPDGTVTKEWTWSSHHAPAKKMVLQVTEDVSVTLRSPASACLLFRAQEEKVRLPLPLQSTAAHTLSGQQKSDDKNLGECPEDTSQVHRRGRPWLELARLQKRARDIVEHWRGHYLVATGVCKPDGHWMEKRPTQLKVKPDVQSAAVSILNPADTSPGHLEDIKDAPNIMTGDLPAPISHVQKLSPKRPRVVTPRWFVKEDLQHVTEAGALRVHSNIRLE</sequence>
<keyword evidence="4" id="KW-1185">Reference proteome</keyword>
<feature type="region of interest" description="Disordered" evidence="1">
    <location>
        <begin position="1"/>
        <end position="49"/>
    </location>
</feature>
<feature type="region of interest" description="Disordered" evidence="1">
    <location>
        <begin position="408"/>
        <end position="429"/>
    </location>
</feature>
<proteinExistence type="predicted"/>
<accession>A0AAY4BSF2</accession>
<dbReference type="Pfam" id="PF14977">
    <property type="entry name" value="FAM194"/>
    <property type="match status" value="1"/>
</dbReference>
<organism evidence="3 4">
    <name type="scientific">Denticeps clupeoides</name>
    <name type="common">denticle herring</name>
    <dbReference type="NCBI Taxonomy" id="299321"/>
    <lineage>
        <taxon>Eukaryota</taxon>
        <taxon>Metazoa</taxon>
        <taxon>Chordata</taxon>
        <taxon>Craniata</taxon>
        <taxon>Vertebrata</taxon>
        <taxon>Euteleostomi</taxon>
        <taxon>Actinopterygii</taxon>
        <taxon>Neopterygii</taxon>
        <taxon>Teleostei</taxon>
        <taxon>Clupei</taxon>
        <taxon>Clupeiformes</taxon>
        <taxon>Denticipitoidei</taxon>
        <taxon>Denticipitidae</taxon>
        <taxon>Denticeps</taxon>
    </lineage>
</organism>
<dbReference type="Ensembl" id="ENSDCDT00010028376.1">
    <property type="protein sequence ID" value="ENSDCDP00010023417.1"/>
    <property type="gene ID" value="ENSDCDG00010014260.1"/>
</dbReference>
<protein>
    <recommendedName>
        <fullName evidence="2">FAM194 C-terminal domain-containing protein</fullName>
    </recommendedName>
</protein>
<dbReference type="AlphaFoldDB" id="A0AAY4BSF2"/>
<evidence type="ECO:0000256" key="1">
    <source>
        <dbReference type="SAM" id="MobiDB-lite"/>
    </source>
</evidence>
<dbReference type="Proteomes" id="UP000694580">
    <property type="component" value="Unplaced"/>
</dbReference>